<name>A0ABV2H466_9HYPH</name>
<dbReference type="EMBL" id="JBEPLJ010000005">
    <property type="protein sequence ID" value="MET3585344.1"/>
    <property type="molecule type" value="Genomic_DNA"/>
</dbReference>
<organism evidence="1 2">
    <name type="scientific">Pseudorhizobium tarimense</name>
    <dbReference type="NCBI Taxonomy" id="1079109"/>
    <lineage>
        <taxon>Bacteria</taxon>
        <taxon>Pseudomonadati</taxon>
        <taxon>Pseudomonadota</taxon>
        <taxon>Alphaproteobacteria</taxon>
        <taxon>Hyphomicrobiales</taxon>
        <taxon>Rhizobiaceae</taxon>
        <taxon>Rhizobium/Agrobacterium group</taxon>
        <taxon>Pseudorhizobium</taxon>
    </lineage>
</organism>
<dbReference type="InterPro" id="IPR021927">
    <property type="entry name" value="DUF3540"/>
</dbReference>
<accession>A0ABV2H466</accession>
<dbReference type="Proteomes" id="UP001549031">
    <property type="component" value="Unassembled WGS sequence"/>
</dbReference>
<proteinExistence type="predicted"/>
<reference evidence="1 2" key="1">
    <citation type="submission" date="2024-06" db="EMBL/GenBank/DDBJ databases">
        <title>Genomic Encyclopedia of Type Strains, Phase IV (KMG-IV): sequencing the most valuable type-strain genomes for metagenomic binning, comparative biology and taxonomic classification.</title>
        <authorList>
            <person name="Goeker M."/>
        </authorList>
    </citation>
    <scope>NUCLEOTIDE SEQUENCE [LARGE SCALE GENOMIC DNA]</scope>
    <source>
        <strain evidence="1 2">DSM 105042</strain>
    </source>
</reference>
<evidence type="ECO:0000313" key="2">
    <source>
        <dbReference type="Proteomes" id="UP001549031"/>
    </source>
</evidence>
<gene>
    <name evidence="1" type="ORF">ABID21_001453</name>
</gene>
<sequence length="216" mass="22647">MLFTERFSENNHPVEERTGSVQVAPANGLVRALVRAFLTGTEAIVETDAGDSLVVRQAASCLLAPAIGDRVLLHVEGSDGFILAVLERQAPCAAEVSVPGAADMVLRAPGRIDIDAGALGLKARRLDILAGAVLQAGESLTSHFRRISETVVDKIVGARTVTTTAQSRTTAVKEVDVLEAGTLVQTIASVATQNSEIALITAKRDVRLDGERVSVG</sequence>
<keyword evidence="2" id="KW-1185">Reference proteome</keyword>
<evidence type="ECO:0008006" key="3">
    <source>
        <dbReference type="Google" id="ProtNLM"/>
    </source>
</evidence>
<comment type="caution">
    <text evidence="1">The sequence shown here is derived from an EMBL/GenBank/DDBJ whole genome shotgun (WGS) entry which is preliminary data.</text>
</comment>
<dbReference type="Pfam" id="PF12059">
    <property type="entry name" value="DUF3540"/>
    <property type="match status" value="1"/>
</dbReference>
<evidence type="ECO:0000313" key="1">
    <source>
        <dbReference type="EMBL" id="MET3585344.1"/>
    </source>
</evidence>
<protein>
    <recommendedName>
        <fullName evidence="3">DUF3540 domain-containing protein</fullName>
    </recommendedName>
</protein>
<dbReference type="RefSeq" id="WP_247243311.1">
    <property type="nucleotide sequence ID" value="NZ_JALJRA010000005.1"/>
</dbReference>